<dbReference type="PANTHER" id="PTHR10615:SF219">
    <property type="entry name" value="HISTONE ACETYLTRANSFERASE KAT5"/>
    <property type="match status" value="1"/>
</dbReference>
<dbReference type="InterPro" id="IPR016181">
    <property type="entry name" value="Acyl_CoA_acyltransferase"/>
</dbReference>
<feature type="compositionally biased region" description="Low complexity" evidence="14">
    <location>
        <begin position="7"/>
        <end position="35"/>
    </location>
</feature>
<dbReference type="Gene3D" id="3.40.630.30">
    <property type="match status" value="1"/>
</dbReference>
<dbReference type="PANTHER" id="PTHR10615">
    <property type="entry name" value="HISTONE ACETYLTRANSFERASE"/>
    <property type="match status" value="1"/>
</dbReference>
<evidence type="ECO:0000256" key="5">
    <source>
        <dbReference type="ARBA" id="ARBA00022723"/>
    </source>
</evidence>
<evidence type="ECO:0000256" key="8">
    <source>
        <dbReference type="ARBA" id="ARBA00022990"/>
    </source>
</evidence>
<keyword evidence="17" id="KW-1185">Reference proteome</keyword>
<gene>
    <name evidence="16" type="ORF">PVAG01_08142</name>
</gene>
<evidence type="ECO:0000313" key="16">
    <source>
        <dbReference type="EMBL" id="KAL3419644.1"/>
    </source>
</evidence>
<accession>A0ABR4P8L4</accession>
<evidence type="ECO:0000256" key="10">
    <source>
        <dbReference type="ARBA" id="ARBA00023163"/>
    </source>
</evidence>
<evidence type="ECO:0000259" key="15">
    <source>
        <dbReference type="PROSITE" id="PS51726"/>
    </source>
</evidence>
<dbReference type="Proteomes" id="UP001629113">
    <property type="component" value="Unassembled WGS sequence"/>
</dbReference>
<evidence type="ECO:0000256" key="7">
    <source>
        <dbReference type="ARBA" id="ARBA00022833"/>
    </source>
</evidence>
<dbReference type="Gene3D" id="1.10.10.10">
    <property type="entry name" value="Winged helix-like DNA-binding domain superfamily/Winged helix DNA-binding domain"/>
    <property type="match status" value="1"/>
</dbReference>
<dbReference type="InterPro" id="IPR002717">
    <property type="entry name" value="HAT_MYST-type"/>
</dbReference>
<keyword evidence="9" id="KW-0805">Transcription regulation</keyword>
<evidence type="ECO:0000256" key="13">
    <source>
        <dbReference type="ARBA" id="ARBA00045805"/>
    </source>
</evidence>
<evidence type="ECO:0000313" key="17">
    <source>
        <dbReference type="Proteomes" id="UP001629113"/>
    </source>
</evidence>
<dbReference type="PROSITE" id="PS51726">
    <property type="entry name" value="MYST_HAT"/>
    <property type="match status" value="1"/>
</dbReference>
<evidence type="ECO:0000256" key="14">
    <source>
        <dbReference type="SAM" id="MobiDB-lite"/>
    </source>
</evidence>
<keyword evidence="8" id="KW-0007">Acetylation</keyword>
<feature type="compositionally biased region" description="Basic and acidic residues" evidence="14">
    <location>
        <begin position="36"/>
        <end position="49"/>
    </location>
</feature>
<evidence type="ECO:0000256" key="11">
    <source>
        <dbReference type="ARBA" id="ARBA00023242"/>
    </source>
</evidence>
<proteinExistence type="inferred from homology"/>
<keyword evidence="4" id="KW-0808">Transferase</keyword>
<evidence type="ECO:0000256" key="3">
    <source>
        <dbReference type="ARBA" id="ARBA00013184"/>
    </source>
</evidence>
<protein>
    <recommendedName>
        <fullName evidence="3">histone acetyltransferase</fullName>
        <ecNumber evidence="3">2.3.1.48</ecNumber>
    </recommendedName>
</protein>
<comment type="similarity">
    <text evidence="2">Belongs to the MYST (SAS/MOZ) family.</text>
</comment>
<feature type="region of interest" description="Disordered" evidence="14">
    <location>
        <begin position="1"/>
        <end position="49"/>
    </location>
</feature>
<organism evidence="16 17">
    <name type="scientific">Phlyctema vagabunda</name>
    <dbReference type="NCBI Taxonomy" id="108571"/>
    <lineage>
        <taxon>Eukaryota</taxon>
        <taxon>Fungi</taxon>
        <taxon>Dikarya</taxon>
        <taxon>Ascomycota</taxon>
        <taxon>Pezizomycotina</taxon>
        <taxon>Leotiomycetes</taxon>
        <taxon>Helotiales</taxon>
        <taxon>Dermateaceae</taxon>
        <taxon>Phlyctema</taxon>
    </lineage>
</organism>
<keyword evidence="7" id="KW-0862">Zinc</keyword>
<evidence type="ECO:0000256" key="2">
    <source>
        <dbReference type="ARBA" id="ARBA00010107"/>
    </source>
</evidence>
<dbReference type="Pfam" id="PF01853">
    <property type="entry name" value="MOZ_SAS"/>
    <property type="match status" value="1"/>
</dbReference>
<reference evidence="16 17" key="1">
    <citation type="submission" date="2024-06" db="EMBL/GenBank/DDBJ databases">
        <title>Complete genome of Phlyctema vagabunda strain 19-DSS-EL-015.</title>
        <authorList>
            <person name="Fiorenzani C."/>
        </authorList>
    </citation>
    <scope>NUCLEOTIDE SEQUENCE [LARGE SCALE GENOMIC DNA]</scope>
    <source>
        <strain evidence="16 17">19-DSS-EL-015</strain>
    </source>
</reference>
<comment type="caution">
    <text evidence="16">The sequence shown here is derived from an EMBL/GenBank/DDBJ whole genome shotgun (WGS) entry which is preliminary data.</text>
</comment>
<dbReference type="SUPFAM" id="SSF55729">
    <property type="entry name" value="Acyl-CoA N-acyltransferases (Nat)"/>
    <property type="match status" value="1"/>
</dbReference>
<dbReference type="Gene3D" id="3.30.60.60">
    <property type="entry name" value="N-acetyl transferase-like"/>
    <property type="match status" value="1"/>
</dbReference>
<keyword evidence="11" id="KW-0539">Nucleus</keyword>
<evidence type="ECO:0000256" key="4">
    <source>
        <dbReference type="ARBA" id="ARBA00022679"/>
    </source>
</evidence>
<dbReference type="InterPro" id="IPR036388">
    <property type="entry name" value="WH-like_DNA-bd_sf"/>
</dbReference>
<evidence type="ECO:0000256" key="1">
    <source>
        <dbReference type="ARBA" id="ARBA00004123"/>
    </source>
</evidence>
<dbReference type="EC" id="2.3.1.48" evidence="3"/>
<comment type="subcellular location">
    <subcellularLocation>
        <location evidence="1">Nucleus</location>
    </subcellularLocation>
</comment>
<name>A0ABR4P8L4_9HELO</name>
<keyword evidence="5" id="KW-0479">Metal-binding</keyword>
<keyword evidence="6" id="KW-0863">Zinc-finger</keyword>
<dbReference type="EMBL" id="JBFCZG010000007">
    <property type="protein sequence ID" value="KAL3419644.1"/>
    <property type="molecule type" value="Genomic_DNA"/>
</dbReference>
<keyword evidence="12" id="KW-0012">Acyltransferase</keyword>
<evidence type="ECO:0000256" key="9">
    <source>
        <dbReference type="ARBA" id="ARBA00023015"/>
    </source>
</evidence>
<evidence type="ECO:0000256" key="6">
    <source>
        <dbReference type="ARBA" id="ARBA00022771"/>
    </source>
</evidence>
<comment type="function">
    <text evidence="13">Catalytic component of the NuA4 histone acetyltransferase (HAT) complex which is involved in epigenetic transcriptional activation of selected genes principally by acetylation of nucleosomal histones H4, H3, H2B, H2A and H2A variant H2A.Z. Acetylates histone H4 to form H4K5ac, H4K8ac, H4K12ac and H4K16ac, histone H3 to form H3K14ac, and histone H2A to form H2AK4ac and H2AK7ac. The NuA4 complex is involved in the DNA damage response and is required for chromosome segregation. The NuA4 complex plays a direct role in repair of DNA double-strand breaks (DSBs) through homologous recombination. Recruitment to promoters depends on H3K4me. Also acetylates non-histone proteins. In addition to protein acetyltransferase, can use different acyl-CoA substrates, such as 2-hydroxyisobutanoyl-CoA (2-hydroxyisobutyryl-CoA) or (2E)-butenoyl-CoA (crotonyl-CoA), and is able to mediate protein 2-hydroxyisobutyrylation and crotonylation, respectively.</text>
</comment>
<feature type="domain" description="MYST-type HAT" evidence="15">
    <location>
        <begin position="46"/>
        <end position="361"/>
    </location>
</feature>
<keyword evidence="10" id="KW-0804">Transcription</keyword>
<sequence>MPPMKISTSTQVQPQAQSQTQTRTPAPSSSTSSAQEAERDKEREKQRSRNIDQVIFGEVAFKAWYPSYYPATILIEAAATASVSVISGGGSQPNNHAHKTRPGDGDSIDVGKGIVVQRLYVCPRCFAYSREVVEWWRHVKACEESKGKRMPGRKVYVHDKEEEDRWCVWEVDGGVDTLFCQNLSLFAKLFLDNKSVFFDVHAFNYFLLVYTPPATDKPQIVGFFSKEKMSWDNNNLACILIFPPWQRKGLGALLMGVSYEISRREQILGGPEKPISDLGRKGYRRYWATEIARWLLEVKETDRKKGRGMIDVERVSKETWILPDDCLTVLREMDVVEKAGRGKGTVERVRLDKVKLREWVLKNNLSLDRPVNKDGFVAGYAEKTELAGTGD</sequence>
<evidence type="ECO:0000256" key="12">
    <source>
        <dbReference type="ARBA" id="ARBA00023315"/>
    </source>
</evidence>
<dbReference type="InterPro" id="IPR050603">
    <property type="entry name" value="MYST_HAT"/>
</dbReference>